<evidence type="ECO:0000313" key="2">
    <source>
        <dbReference type="EMBL" id="ALO66707.1"/>
    </source>
</evidence>
<dbReference type="AlphaFoldDB" id="A0A0S2LYZ0"/>
<dbReference type="Proteomes" id="UP000059574">
    <property type="component" value="Chromosome"/>
</dbReference>
<feature type="transmembrane region" description="Helical" evidence="1">
    <location>
        <begin position="229"/>
        <end position="248"/>
    </location>
</feature>
<keyword evidence="1" id="KW-0472">Membrane</keyword>
<sequence>MLKMSNLKQWPAMRAWLALVWNSVVQTLKVPQWGMLLTIVLMGLTTGSGAGFLVYFMGIIFAALLSYAALVALGYEGGNPLKFLNPFSHVPIMQSLMGGAIAVVAVAVFLGAANLEKCANWLLMHLPQWLAPKTDLSLAVVFLSCLIFMVIAGGAFLLDRRTLQRLNADAKATMNREHWRQEKITKQEMKEFRAQVQIAQEHHDYWIEALLTLALAAVAVVPGALGWPWLWGVALSIVLPMFVLSVRFRMKNQVASSTGNSIRVTG</sequence>
<protein>
    <submittedName>
        <fullName evidence="2">Uncharacterized protein</fullName>
    </submittedName>
</protein>
<evidence type="ECO:0000313" key="3">
    <source>
        <dbReference type="Proteomes" id="UP000059574"/>
    </source>
</evidence>
<feature type="transmembrane region" description="Helical" evidence="1">
    <location>
        <begin position="51"/>
        <end position="75"/>
    </location>
</feature>
<feature type="transmembrane region" description="Helical" evidence="1">
    <location>
        <begin position="96"/>
        <end position="116"/>
    </location>
</feature>
<reference evidence="3" key="1">
    <citation type="submission" date="2015-11" db="EMBL/GenBank/DDBJ databases">
        <authorList>
            <person name="Kumar R."/>
            <person name="Singh D."/>
            <person name="Swarnkar M.K."/>
            <person name="Singh A.K."/>
            <person name="Kumar S."/>
        </authorList>
    </citation>
    <scope>NUCLEOTIDE SEQUENCE [LARGE SCALE GENOMIC DNA]</scope>
    <source>
        <strain evidence="3">ERGS4:06</strain>
    </source>
</reference>
<reference evidence="2 3" key="2">
    <citation type="journal article" date="2016" name="J. Biotechnol.">
        <title>Complete genome sequence of Arthrobacter alpinus ERGS4:06, a yellow pigmented bacterium tolerant to cold and radiations isolated from Sikkim Himalaya.</title>
        <authorList>
            <person name="Kumar R."/>
            <person name="Singh D."/>
            <person name="Swarnkar M.K."/>
            <person name="Singh A.K."/>
            <person name="Kumar S."/>
        </authorList>
    </citation>
    <scope>NUCLEOTIDE SEQUENCE [LARGE SCALE GENOMIC DNA]</scope>
    <source>
        <strain evidence="2 3">ERGS4:06</strain>
    </source>
</reference>
<keyword evidence="1" id="KW-1133">Transmembrane helix</keyword>
<feature type="transmembrane region" description="Helical" evidence="1">
    <location>
        <begin position="136"/>
        <end position="158"/>
    </location>
</feature>
<evidence type="ECO:0000256" key="1">
    <source>
        <dbReference type="SAM" id="Phobius"/>
    </source>
</evidence>
<organism evidence="2 3">
    <name type="scientific">Arthrobacter alpinus</name>
    <dbReference type="NCBI Taxonomy" id="656366"/>
    <lineage>
        <taxon>Bacteria</taxon>
        <taxon>Bacillati</taxon>
        <taxon>Actinomycetota</taxon>
        <taxon>Actinomycetes</taxon>
        <taxon>Micrococcales</taxon>
        <taxon>Micrococcaceae</taxon>
        <taxon>Arthrobacter</taxon>
    </lineage>
</organism>
<gene>
    <name evidence="2" type="ORF">AS189_09610</name>
</gene>
<dbReference type="EMBL" id="CP013200">
    <property type="protein sequence ID" value="ALO66707.1"/>
    <property type="molecule type" value="Genomic_DNA"/>
</dbReference>
<keyword evidence="1" id="KW-0812">Transmembrane</keyword>
<proteinExistence type="predicted"/>
<accession>A0A0S2LYZ0</accession>
<name>A0A0S2LYZ0_9MICC</name>